<comment type="caution">
    <text evidence="4">The sequence shown here is derived from an EMBL/GenBank/DDBJ whole genome shotgun (WGS) entry which is preliminary data.</text>
</comment>
<keyword evidence="1" id="KW-0175">Coiled coil</keyword>
<feature type="coiled-coil region" evidence="1">
    <location>
        <begin position="823"/>
        <end position="903"/>
    </location>
</feature>
<gene>
    <name evidence="4" type="ORF">PMEA_00032435</name>
</gene>
<dbReference type="PANTHER" id="PTHR15154:SF2">
    <property type="entry name" value="HAMARTIN"/>
    <property type="match status" value="1"/>
</dbReference>
<dbReference type="GO" id="GO:0033596">
    <property type="term" value="C:TSC1-TSC2 complex"/>
    <property type="evidence" value="ECO:0007669"/>
    <property type="project" value="TreeGrafter"/>
</dbReference>
<accession>A0AAU9XWT8</accession>
<feature type="transmembrane region" description="Helical" evidence="3">
    <location>
        <begin position="1043"/>
        <end position="1066"/>
    </location>
</feature>
<keyword evidence="3" id="KW-0812">Transmembrane</keyword>
<protein>
    <recommendedName>
        <fullName evidence="6">Hamartin</fullName>
    </recommendedName>
</protein>
<evidence type="ECO:0000313" key="5">
    <source>
        <dbReference type="Proteomes" id="UP001159428"/>
    </source>
</evidence>
<proteinExistence type="predicted"/>
<evidence type="ECO:0000256" key="3">
    <source>
        <dbReference type="SAM" id="Phobius"/>
    </source>
</evidence>
<evidence type="ECO:0000313" key="4">
    <source>
        <dbReference type="EMBL" id="CAH3160288.1"/>
    </source>
</evidence>
<dbReference type="EMBL" id="CALNXJ010000075">
    <property type="protein sequence ID" value="CAH3160288.1"/>
    <property type="molecule type" value="Genomic_DNA"/>
</dbReference>
<dbReference type="InterPro" id="IPR007483">
    <property type="entry name" value="Hamartin"/>
</dbReference>
<reference evidence="4 5" key="1">
    <citation type="submission" date="2022-05" db="EMBL/GenBank/DDBJ databases">
        <authorList>
            <consortium name="Genoscope - CEA"/>
            <person name="William W."/>
        </authorList>
    </citation>
    <scope>NUCLEOTIDE SEQUENCE [LARGE SCALE GENOMIC DNA]</scope>
</reference>
<evidence type="ECO:0000256" key="1">
    <source>
        <dbReference type="SAM" id="Coils"/>
    </source>
</evidence>
<dbReference type="PANTHER" id="PTHR15154">
    <property type="entry name" value="HAMARTIN"/>
    <property type="match status" value="1"/>
</dbReference>
<keyword evidence="3" id="KW-0472">Membrane</keyword>
<feature type="compositionally biased region" description="Polar residues" evidence="2">
    <location>
        <begin position="412"/>
        <end position="431"/>
    </location>
</feature>
<keyword evidence="3" id="KW-1133">Transmembrane helix</keyword>
<dbReference type="GO" id="GO:0051726">
    <property type="term" value="P:regulation of cell cycle"/>
    <property type="evidence" value="ECO:0007669"/>
    <property type="project" value="TreeGrafter"/>
</dbReference>
<dbReference type="GO" id="GO:0032007">
    <property type="term" value="P:negative regulation of TOR signaling"/>
    <property type="evidence" value="ECO:0007669"/>
    <property type="project" value="TreeGrafter"/>
</dbReference>
<keyword evidence="5" id="KW-1185">Reference proteome</keyword>
<organism evidence="4 5">
    <name type="scientific">Pocillopora meandrina</name>
    <dbReference type="NCBI Taxonomy" id="46732"/>
    <lineage>
        <taxon>Eukaryota</taxon>
        <taxon>Metazoa</taxon>
        <taxon>Cnidaria</taxon>
        <taxon>Anthozoa</taxon>
        <taxon>Hexacorallia</taxon>
        <taxon>Scleractinia</taxon>
        <taxon>Astrocoeniina</taxon>
        <taxon>Pocilloporidae</taxon>
        <taxon>Pocillopora</taxon>
    </lineage>
</organism>
<sequence length="1067" mass="120071">MHAAEGTWTLPSQGEFSLLDLDADNIKTVEETTKRIQENLHSSRDSGLLNTMMEYYLKTRSPTCLQILSGIHEARAQALFEKMNECLKHAPSRLDTLSLLGHIVRRQPSWLYKIIDTSLFESLLKCMKGDEDVLVLTSGVLTITTLLPLVPASIGHCLQDLFEIFSRLSYFRVRHSGNAPEVHLLHLHVAVYMFFHRLYAMYPNNFLAYLRATYSKPSKQKLFQKAIKPMMEHVKLHPCIITETVHTETEKHRWRQKEPHDIVIECMKLSLDPVDRMQEKGSLMSSWTFKHSHQDLFVDKSISSVLTTSGDSQGPEPSRLKERRMSDSATQTGKSLQSGDSGTGSESLPIIATDRIELNATPGWSPSDVCGLNTPPSSQMSPSTSYPDLVASIPIQSHCSTPGIVYTPGQSPTTSLGEDLQGYSSSPSVTAGSRGKFVTSGGMNYGKGNSVKGGKAAIQEGPLTRTLISLLAEQSYDSTPAAIGEQQTSMPGNSTKCEKDNFDAALSDRQNLLTSPNADEVHEEMFNEDPLTLNTEQFQLSIISPKEEFRDSNDQKDCDPDARKLDTVESWKDAMCSDVMEDALTPVCGRSLDAETLSNTPINETNESTNVCSCIEVQDTESSDISYARAVPNVSSMSEEARKSLVTVPDLYVHQEQTKLGEVDENETSLKWDECSLNVPKPHALIQAGLQDHLPLQAWDLIAAFPQLLPLFRNEQEQTVNSTMADREDLGTQPQMHCITPVEILDNYLKTGKGIHNGELTRIPLVNQAGTVWTHFGGDPPVDEVEILRGQVKLLHNQLLFERHKCDLHAIRNRRLVGKTLKAVQYQEELQATKDQLRLQEDKMRELTDALNNKVEENRKFKGITSAWDQQQRMQLSDLSKENTQLKNTQRELLEKLEVQQKDFDTKQTEVNQARARIFTLEKELDHLKTCLAEKDRLSDQMDHLVKEHLIMGELNQQQKDTIKKLSLLEGQNPESSMQLHSCHRELGAAKQTVKRQKAELEALNAKLADIESLTNSKDIEIRELKKFSELLKGTYNGKIEVIVLRTVLSLLLLFFVIVLWLYIYLH</sequence>
<feature type="region of interest" description="Disordered" evidence="2">
    <location>
        <begin position="412"/>
        <end position="435"/>
    </location>
</feature>
<dbReference type="InterPro" id="IPR016024">
    <property type="entry name" value="ARM-type_fold"/>
</dbReference>
<dbReference type="Pfam" id="PF04388">
    <property type="entry name" value="Hamartin"/>
    <property type="match status" value="1"/>
</dbReference>
<evidence type="ECO:0008006" key="6">
    <source>
        <dbReference type="Google" id="ProtNLM"/>
    </source>
</evidence>
<feature type="compositionally biased region" description="Polar residues" evidence="2">
    <location>
        <begin position="327"/>
        <end position="346"/>
    </location>
</feature>
<dbReference type="AlphaFoldDB" id="A0AAU9XWT8"/>
<feature type="coiled-coil region" evidence="1">
    <location>
        <begin position="987"/>
        <end position="1014"/>
    </location>
</feature>
<dbReference type="GO" id="GO:0008285">
    <property type="term" value="P:negative regulation of cell population proliferation"/>
    <property type="evidence" value="ECO:0007669"/>
    <property type="project" value="TreeGrafter"/>
</dbReference>
<dbReference type="Proteomes" id="UP001159428">
    <property type="component" value="Unassembled WGS sequence"/>
</dbReference>
<name>A0AAU9XWT8_9CNID</name>
<feature type="region of interest" description="Disordered" evidence="2">
    <location>
        <begin position="306"/>
        <end position="347"/>
    </location>
</feature>
<evidence type="ECO:0000256" key="2">
    <source>
        <dbReference type="SAM" id="MobiDB-lite"/>
    </source>
</evidence>
<dbReference type="SUPFAM" id="SSF48371">
    <property type="entry name" value="ARM repeat"/>
    <property type="match status" value="1"/>
</dbReference>